<dbReference type="AlphaFoldDB" id="A0A016W0Z5"/>
<evidence type="ECO:0000313" key="3">
    <source>
        <dbReference type="Proteomes" id="UP000024635"/>
    </source>
</evidence>
<reference evidence="3" key="1">
    <citation type="journal article" date="2015" name="Nat. Genet.">
        <title>The genome and transcriptome of the zoonotic hookworm Ancylostoma ceylanicum identify infection-specific gene families.</title>
        <authorList>
            <person name="Schwarz E.M."/>
            <person name="Hu Y."/>
            <person name="Antoshechkin I."/>
            <person name="Miller M.M."/>
            <person name="Sternberg P.W."/>
            <person name="Aroian R.V."/>
        </authorList>
    </citation>
    <scope>NUCLEOTIDE SEQUENCE</scope>
    <source>
        <strain evidence="3">HY135</strain>
    </source>
</reference>
<gene>
    <name evidence="2" type="primary">Acey_s0002.g1035</name>
    <name evidence="2" type="ORF">Y032_0002g1035</name>
</gene>
<dbReference type="EMBL" id="JARK01001338">
    <property type="protein sequence ID" value="EYC32668.1"/>
    <property type="molecule type" value="Genomic_DNA"/>
</dbReference>
<evidence type="ECO:0000313" key="2">
    <source>
        <dbReference type="EMBL" id="EYC32668.1"/>
    </source>
</evidence>
<organism evidence="2 3">
    <name type="scientific">Ancylostoma ceylanicum</name>
    <dbReference type="NCBI Taxonomy" id="53326"/>
    <lineage>
        <taxon>Eukaryota</taxon>
        <taxon>Metazoa</taxon>
        <taxon>Ecdysozoa</taxon>
        <taxon>Nematoda</taxon>
        <taxon>Chromadorea</taxon>
        <taxon>Rhabditida</taxon>
        <taxon>Rhabditina</taxon>
        <taxon>Rhabditomorpha</taxon>
        <taxon>Strongyloidea</taxon>
        <taxon>Ancylostomatidae</taxon>
        <taxon>Ancylostomatinae</taxon>
        <taxon>Ancylostoma</taxon>
    </lineage>
</organism>
<feature type="region of interest" description="Disordered" evidence="1">
    <location>
        <begin position="1"/>
        <end position="25"/>
    </location>
</feature>
<proteinExistence type="predicted"/>
<keyword evidence="3" id="KW-1185">Reference proteome</keyword>
<sequence>MERTESGEGDDEQYGDHGSNSLPFDEKDYYLYPISIGEVTVDLDGNRVISCSALSHYTTALNIFIYLFVRGYTTLIYR</sequence>
<protein>
    <submittedName>
        <fullName evidence="2">Uncharacterized protein</fullName>
    </submittedName>
</protein>
<comment type="caution">
    <text evidence="2">The sequence shown here is derived from an EMBL/GenBank/DDBJ whole genome shotgun (WGS) entry which is preliminary data.</text>
</comment>
<accession>A0A016W0Z5</accession>
<evidence type="ECO:0000256" key="1">
    <source>
        <dbReference type="SAM" id="MobiDB-lite"/>
    </source>
</evidence>
<dbReference type="Proteomes" id="UP000024635">
    <property type="component" value="Unassembled WGS sequence"/>
</dbReference>
<name>A0A016W0Z5_9BILA</name>